<feature type="domain" description="Zn(2)-C6 fungal-type" evidence="5">
    <location>
        <begin position="31"/>
        <end position="62"/>
    </location>
</feature>
<dbReference type="InterPro" id="IPR036864">
    <property type="entry name" value="Zn2-C6_fun-type_DNA-bd_sf"/>
</dbReference>
<dbReference type="Pfam" id="PF00172">
    <property type="entry name" value="Zn_clus"/>
    <property type="match status" value="1"/>
</dbReference>
<dbReference type="SMART" id="SM00066">
    <property type="entry name" value="GAL4"/>
    <property type="match status" value="1"/>
</dbReference>
<reference evidence="6 7" key="1">
    <citation type="submission" date="2023-09" db="EMBL/GenBank/DDBJ databases">
        <title>Multi-omics analysis of a traditional fermented food reveals byproduct-associated fungal strains for waste-to-food upcycling.</title>
        <authorList>
            <consortium name="Lawrence Berkeley National Laboratory"/>
            <person name="Rekdal V.M."/>
            <person name="Villalobos-Escobedo J.M."/>
            <person name="Rodriguez-Valeron N."/>
            <person name="Garcia M.O."/>
            <person name="Vasquez D.P."/>
            <person name="Damayanti I."/>
            <person name="Sorensen P.M."/>
            <person name="Baidoo E.E."/>
            <person name="De Carvalho A.C."/>
            <person name="Riley R."/>
            <person name="Lipzen A."/>
            <person name="He G."/>
            <person name="Yan M."/>
            <person name="Haridas S."/>
            <person name="Daum C."/>
            <person name="Yoshinaga Y."/>
            <person name="Ng V."/>
            <person name="Grigoriev I.V."/>
            <person name="Munk R."/>
            <person name="Nuraida L."/>
            <person name="Wijaya C.H."/>
            <person name="Morales P.-C."/>
            <person name="Keasling J.D."/>
        </authorList>
    </citation>
    <scope>NUCLEOTIDE SEQUENCE [LARGE SCALE GENOMIC DNA]</scope>
    <source>
        <strain evidence="6 7">FGSC 2613</strain>
    </source>
</reference>
<feature type="region of interest" description="Disordered" evidence="4">
    <location>
        <begin position="877"/>
        <end position="908"/>
    </location>
</feature>
<evidence type="ECO:0000313" key="6">
    <source>
        <dbReference type="EMBL" id="KAL0465966.1"/>
    </source>
</evidence>
<dbReference type="Pfam" id="PF04082">
    <property type="entry name" value="Fungal_trans"/>
    <property type="match status" value="1"/>
</dbReference>
<dbReference type="Proteomes" id="UP001451303">
    <property type="component" value="Unassembled WGS sequence"/>
</dbReference>
<evidence type="ECO:0000256" key="3">
    <source>
        <dbReference type="ARBA" id="ARBA00023242"/>
    </source>
</evidence>
<comment type="subcellular location">
    <subcellularLocation>
        <location evidence="1">Nucleus</location>
    </subcellularLocation>
</comment>
<protein>
    <recommendedName>
        <fullName evidence="5">Zn(2)-C6 fungal-type domain-containing protein</fullName>
    </recommendedName>
</protein>
<dbReference type="InterPro" id="IPR050613">
    <property type="entry name" value="Sec_Metabolite_Reg"/>
</dbReference>
<dbReference type="PROSITE" id="PS00463">
    <property type="entry name" value="ZN2_CY6_FUNGAL_1"/>
    <property type="match status" value="1"/>
</dbReference>
<dbReference type="PANTHER" id="PTHR31001:SF58">
    <property type="entry name" value="ZN(II)2CYS6 TRANSCRIPTION FACTOR (EUROFUNG)"/>
    <property type="match status" value="1"/>
</dbReference>
<proteinExistence type="predicted"/>
<accession>A0ABR3D2U6</accession>
<sequence>MALTFSHLTAATFERDVGRGRKRPRVREAVSCEQCRTRKIRCDRETPCKPCKDRGHASSCVYSSHKDRNQHAAVSPGTDKTKITKSPSKSPPQTPSIEVVPPFQTYAPSESCSSSSSWETPERMLSIDRALSPFSRQPSPLPSPRSPRFQTSSACKTRMIGLSHWMAPCNEMDVVRAMLDHSEPFNPCRKTFRELKAMLRLHNSVPPSLPTLTSDTDLKLLLPDRPTCDRWCAQYQATYGRIYSILDPKALGTDVDRIYAGTLSHPTNVSKVLLAMAIAMQPSSSSDRLYGRSLARQVEIFLRSSSRFQKPCIGVVQVHLLLIVLKTISASDTDKIYDLMGLHGITTQIVLNMGLHRDPALFSDVSPYHAEVRKRLWAAFVRLNLNYCVRSGTHFTLRLEESDCPLPTTAGLRAPTDSTPTNTTILGCEPDERARADLDFGIAAARLANVIGPMQQALYSSKAGEDSDPCQMQNELKSAYEDIIASLPAELRRGPGSSSTQPSSTDPMQSLQQSILSITFYSFLSITNLASTLGCPPHNTQRPSLMEIWDYSTSVFYEFRSLCQSPSPIPAAAAGKITDIACHLLWTDACRAVLAACWTVSRLRELSVSLSPHPQSTMVHMHVFQQILTDALGFLSGMWKAKFYLGPVAAKTSIILAVTLNVTLAAQQQNSSSSSNLDVAPALMEVGVVTAEILIGEFTAALQQRQQQQSQQKHVPTSRLPNLGLGIMTCCSPSIISGTSLSMSPLSDPDMDIEEESTMSMSMPLTMAGTGTGTSIYASWPLPCHPAAVPTPSSSSSSFSNTLLVVPPTSSSSGASSLVSTPSLTTSTHEYDEYEYEYFDLHQFSAAPEVTAGFSIELPLHGHHGYDDFLPLGINNGTPAASIQQQQQQQTQQQTQTQRQKGMQQEGGLGIYPSLNLENAYQQGMMGRMGLNGMDGMSLWS</sequence>
<evidence type="ECO:0000256" key="4">
    <source>
        <dbReference type="SAM" id="MobiDB-lite"/>
    </source>
</evidence>
<dbReference type="PROSITE" id="PS50048">
    <property type="entry name" value="ZN2_CY6_FUNGAL_2"/>
    <property type="match status" value="1"/>
</dbReference>
<dbReference type="PANTHER" id="PTHR31001">
    <property type="entry name" value="UNCHARACTERIZED TRANSCRIPTIONAL REGULATORY PROTEIN"/>
    <property type="match status" value="1"/>
</dbReference>
<evidence type="ECO:0000259" key="5">
    <source>
        <dbReference type="PROSITE" id="PS50048"/>
    </source>
</evidence>
<feature type="compositionally biased region" description="Low complexity" evidence="4">
    <location>
        <begin position="884"/>
        <end position="904"/>
    </location>
</feature>
<comment type="caution">
    <text evidence="6">The sequence shown here is derived from an EMBL/GenBank/DDBJ whole genome shotgun (WGS) entry which is preliminary data.</text>
</comment>
<gene>
    <name evidence="6" type="ORF">QR685DRAFT_548044</name>
</gene>
<dbReference type="CDD" id="cd12148">
    <property type="entry name" value="fungal_TF_MHR"/>
    <property type="match status" value="1"/>
</dbReference>
<evidence type="ECO:0000256" key="1">
    <source>
        <dbReference type="ARBA" id="ARBA00004123"/>
    </source>
</evidence>
<dbReference type="Gene3D" id="4.10.240.10">
    <property type="entry name" value="Zn(2)-C6 fungal-type DNA-binding domain"/>
    <property type="match status" value="1"/>
</dbReference>
<dbReference type="EMBL" id="JAVLET010000014">
    <property type="protein sequence ID" value="KAL0465966.1"/>
    <property type="molecule type" value="Genomic_DNA"/>
</dbReference>
<dbReference type="InterPro" id="IPR007219">
    <property type="entry name" value="XnlR_reg_dom"/>
</dbReference>
<evidence type="ECO:0000313" key="7">
    <source>
        <dbReference type="Proteomes" id="UP001451303"/>
    </source>
</evidence>
<organism evidence="6 7">
    <name type="scientific">Neurospora intermedia</name>
    <dbReference type="NCBI Taxonomy" id="5142"/>
    <lineage>
        <taxon>Eukaryota</taxon>
        <taxon>Fungi</taxon>
        <taxon>Dikarya</taxon>
        <taxon>Ascomycota</taxon>
        <taxon>Pezizomycotina</taxon>
        <taxon>Sordariomycetes</taxon>
        <taxon>Sordariomycetidae</taxon>
        <taxon>Sordariales</taxon>
        <taxon>Sordariaceae</taxon>
        <taxon>Neurospora</taxon>
    </lineage>
</organism>
<name>A0ABR3D2U6_NEUIN</name>
<feature type="region of interest" description="Disordered" evidence="4">
    <location>
        <begin position="49"/>
        <end position="100"/>
    </location>
</feature>
<dbReference type="InterPro" id="IPR001138">
    <property type="entry name" value="Zn2Cys6_DnaBD"/>
</dbReference>
<keyword evidence="2" id="KW-0479">Metal-binding</keyword>
<evidence type="ECO:0000256" key="2">
    <source>
        <dbReference type="ARBA" id="ARBA00022723"/>
    </source>
</evidence>
<dbReference type="CDD" id="cd00067">
    <property type="entry name" value="GAL4"/>
    <property type="match status" value="1"/>
</dbReference>
<keyword evidence="7" id="KW-1185">Reference proteome</keyword>
<keyword evidence="3" id="KW-0539">Nucleus</keyword>
<feature type="region of interest" description="Disordered" evidence="4">
    <location>
        <begin position="133"/>
        <end position="152"/>
    </location>
</feature>
<dbReference type="SUPFAM" id="SSF57701">
    <property type="entry name" value="Zn2/Cys6 DNA-binding domain"/>
    <property type="match status" value="1"/>
</dbReference>